<dbReference type="RefSeq" id="WP_112259662.1">
    <property type="nucleotide sequence ID" value="NZ_QMIG01000022.1"/>
</dbReference>
<accession>A0A329QFQ2</accession>
<dbReference type="InterPro" id="IPR027417">
    <property type="entry name" value="P-loop_NTPase"/>
</dbReference>
<evidence type="ECO:0000256" key="1">
    <source>
        <dbReference type="SAM" id="MobiDB-lite"/>
    </source>
</evidence>
<name>A0A329QFQ2_9ACTN</name>
<reference evidence="2 3" key="1">
    <citation type="submission" date="2018-06" db="EMBL/GenBank/DDBJ databases">
        <title>Phytoactinopolyspora halophila sp. nov., a novel halophilic actinomycete isolated from a saline soil in China.</title>
        <authorList>
            <person name="Tang S.-K."/>
        </authorList>
    </citation>
    <scope>NUCLEOTIDE SEQUENCE [LARGE SCALE GENOMIC DNA]</scope>
    <source>
        <strain evidence="2 3">YIM 96934</strain>
    </source>
</reference>
<gene>
    <name evidence="2" type="ORF">DPM12_17585</name>
</gene>
<evidence type="ECO:0000313" key="2">
    <source>
        <dbReference type="EMBL" id="RAW11154.1"/>
    </source>
</evidence>
<feature type="compositionally biased region" description="Basic and acidic residues" evidence="1">
    <location>
        <begin position="14"/>
        <end position="27"/>
    </location>
</feature>
<dbReference type="AlphaFoldDB" id="A0A329QFQ2"/>
<keyword evidence="3" id="KW-1185">Reference proteome</keyword>
<dbReference type="Gene3D" id="3.40.50.300">
    <property type="entry name" value="P-loop containing nucleotide triphosphate hydrolases"/>
    <property type="match status" value="1"/>
</dbReference>
<feature type="region of interest" description="Disordered" evidence="1">
    <location>
        <begin position="1"/>
        <end position="39"/>
    </location>
</feature>
<comment type="caution">
    <text evidence="2">The sequence shown here is derived from an EMBL/GenBank/DDBJ whole genome shotgun (WGS) entry which is preliminary data.</text>
</comment>
<dbReference type="Proteomes" id="UP000250462">
    <property type="component" value="Unassembled WGS sequence"/>
</dbReference>
<dbReference type="EMBL" id="QMIG01000022">
    <property type="protein sequence ID" value="RAW11154.1"/>
    <property type="molecule type" value="Genomic_DNA"/>
</dbReference>
<organism evidence="2 3">
    <name type="scientific">Phytoactinopolyspora halophila</name>
    <dbReference type="NCBI Taxonomy" id="1981511"/>
    <lineage>
        <taxon>Bacteria</taxon>
        <taxon>Bacillati</taxon>
        <taxon>Actinomycetota</taxon>
        <taxon>Actinomycetes</taxon>
        <taxon>Jiangellales</taxon>
        <taxon>Jiangellaceae</taxon>
        <taxon>Phytoactinopolyspora</taxon>
    </lineage>
</organism>
<dbReference type="OrthoDB" id="1634373at2"/>
<sequence length="657" mass="74903">MSKATSNNFFPNEVHGEKSKNLKEIRQGPRGGKGTADRAKKEVLRLLADGYKINDALTAVGRSRKAYDYWRKIDPEFREEADRIRGRRFRKDEGPKEVPDFEEFCEEYLGHKLFRHQLQWYDILEGREPRDLTDAQTYTLGSEPNLLICNTPPNHAKSTTITVFYTLWRILKDPNTQVVIISKKEAMAKKFLFQIKDLLVSRSYQKLQDDFGPAEGFEKTSPIWSSTQIYFGPELRDVNAKDPTVEAVGLGGTIYGARADLIILDDVIATDNAHDFENQIDWITRMVLTRPTEHGRVLVVGTRVAPVDLYGELMSPSRYEDERAPWTYFAQPAVERFAEDPKDWVTLWPRSNMSKRGAATTPDEDGLFPAWDGPALAKMRERLKTNPNAWSQGYQQLSVSEDSIFKREKVYAAVNGMRKVGPLYAGHVGHPPDGMDGKAVIAGLDPASSGFTAAVVVAMDRRTGKRWLLDAYNKPNTTPDQIRDLLVGWARRYGVTEWRVEKVLLSNWILQDQQLIRDLANMGCSMREHITNASTKWDEDGGILSLTSLFDGDRPLLDIPSTQYEVIRTMCEQFVTYQPKTKNPTDLIMALWFVEARLRQLVLQSEGSMFVNSAWTTQEQLNDQMVVDFSQIDGQLEEIYIPNRWGSSWTYSKITAT</sequence>
<evidence type="ECO:0000313" key="3">
    <source>
        <dbReference type="Proteomes" id="UP000250462"/>
    </source>
</evidence>
<evidence type="ECO:0008006" key="4">
    <source>
        <dbReference type="Google" id="ProtNLM"/>
    </source>
</evidence>
<protein>
    <recommendedName>
        <fullName evidence="4">Terminase large subunit gp17-like C-terminal domain-containing protein</fullName>
    </recommendedName>
</protein>
<proteinExistence type="predicted"/>
<feature type="compositionally biased region" description="Polar residues" evidence="1">
    <location>
        <begin position="1"/>
        <end position="10"/>
    </location>
</feature>